<dbReference type="EMBL" id="FNDS01000007">
    <property type="protein sequence ID" value="SDI24328.1"/>
    <property type="molecule type" value="Genomic_DNA"/>
</dbReference>
<reference evidence="12" key="1">
    <citation type="submission" date="2016-10" db="EMBL/GenBank/DDBJ databases">
        <authorList>
            <person name="Varghese N."/>
            <person name="Submissions S."/>
        </authorList>
    </citation>
    <scope>NUCLEOTIDE SEQUENCE [LARGE SCALE GENOMIC DNA]</scope>
    <source>
        <strain evidence="12">CCM 7469</strain>
    </source>
</reference>
<evidence type="ECO:0000256" key="5">
    <source>
        <dbReference type="ARBA" id="ARBA00023136"/>
    </source>
</evidence>
<dbReference type="GO" id="GO:0015562">
    <property type="term" value="F:efflux transmembrane transporter activity"/>
    <property type="evidence" value="ECO:0007669"/>
    <property type="project" value="InterPro"/>
</dbReference>
<dbReference type="InterPro" id="IPR003423">
    <property type="entry name" value="OMP_efflux"/>
</dbReference>
<evidence type="ECO:0000256" key="6">
    <source>
        <dbReference type="ARBA" id="ARBA00023139"/>
    </source>
</evidence>
<keyword evidence="5" id="KW-0472">Membrane</keyword>
<dbReference type="AlphaFoldDB" id="A0A1G8IZ55"/>
<dbReference type="InterPro" id="IPR010131">
    <property type="entry name" value="MdtP/NodT-like"/>
</dbReference>
<keyword evidence="8" id="KW-0449">Lipoprotein</keyword>
<comment type="subcellular location">
    <subcellularLocation>
        <location evidence="1">Cell outer membrane</location>
    </subcellularLocation>
</comment>
<comment type="similarity">
    <text evidence="2">Belongs to the outer membrane factor (OMF) (TC 1.B.17) family.</text>
</comment>
<evidence type="ECO:0000256" key="9">
    <source>
        <dbReference type="SAM" id="Coils"/>
    </source>
</evidence>
<proteinExistence type="inferred from homology"/>
<keyword evidence="12" id="KW-1185">Reference proteome</keyword>
<dbReference type="SUPFAM" id="SSF56954">
    <property type="entry name" value="Outer membrane efflux proteins (OEP)"/>
    <property type="match status" value="1"/>
</dbReference>
<evidence type="ECO:0000256" key="1">
    <source>
        <dbReference type="ARBA" id="ARBA00004442"/>
    </source>
</evidence>
<dbReference type="Pfam" id="PF02321">
    <property type="entry name" value="OEP"/>
    <property type="match status" value="2"/>
</dbReference>
<dbReference type="PANTHER" id="PTHR30203">
    <property type="entry name" value="OUTER MEMBRANE CATION EFFLUX PROTEIN"/>
    <property type="match status" value="1"/>
</dbReference>
<dbReference type="Proteomes" id="UP000199636">
    <property type="component" value="Unassembled WGS sequence"/>
</dbReference>
<keyword evidence="9" id="KW-0175">Coiled coil</keyword>
<dbReference type="STRING" id="428992.SAMN05216272_10745"/>
<keyword evidence="4" id="KW-0812">Transmembrane</keyword>
<accession>A0A1G8IZ55</accession>
<dbReference type="GO" id="GO:0016020">
    <property type="term" value="C:membrane"/>
    <property type="evidence" value="ECO:0007669"/>
    <property type="project" value="UniProtKB-SubCell"/>
</dbReference>
<dbReference type="PANTHER" id="PTHR30203:SF24">
    <property type="entry name" value="BLR4935 PROTEIN"/>
    <property type="match status" value="1"/>
</dbReference>
<feature type="region of interest" description="Disordered" evidence="10">
    <location>
        <begin position="1"/>
        <end position="34"/>
    </location>
</feature>
<gene>
    <name evidence="11" type="ORF">SAMN05216272_10745</name>
</gene>
<evidence type="ECO:0000256" key="10">
    <source>
        <dbReference type="SAM" id="MobiDB-lite"/>
    </source>
</evidence>
<dbReference type="Gene3D" id="1.20.1600.10">
    <property type="entry name" value="Outer membrane efflux proteins (OEP)"/>
    <property type="match status" value="1"/>
</dbReference>
<evidence type="ECO:0000256" key="2">
    <source>
        <dbReference type="ARBA" id="ARBA00007613"/>
    </source>
</evidence>
<evidence type="ECO:0000256" key="7">
    <source>
        <dbReference type="ARBA" id="ARBA00023237"/>
    </source>
</evidence>
<evidence type="ECO:0000256" key="8">
    <source>
        <dbReference type="ARBA" id="ARBA00023288"/>
    </source>
</evidence>
<evidence type="ECO:0000256" key="4">
    <source>
        <dbReference type="ARBA" id="ARBA00022692"/>
    </source>
</evidence>
<name>A0A1G8IZ55_9PSED</name>
<keyword evidence="6" id="KW-0564">Palmitate</keyword>
<sequence>MARAQGIAEGERRQAGSRPNPRLSWEAEDTRADSRTTTISLTQPIELGGKRDARIALAERGQALASAELELRRNGLRSEVLDAFQASLRAQERLRLVDESVALALRGLQIAQGRVGAGKAAPLEATRAQVQLADVKLELDRAEVERNGAYQRLATLMGVPEPNFSQVRADTAAWPTPPPSAVLLQRLGETADMRMAMLQVEQRDAALALAKTQRIPDLDVTLGSQYDRSARERVNVVGLSLPLPLFDRNQGRILAESRRVDQARDLRVAAELRARRETLLALDLWGSAQREAQSLRETILPAARLAVESATRGFEMGKFGFLEVLDAQRTLILARNQYLQALAQLSDARSRTERIFGDLADLR</sequence>
<protein>
    <submittedName>
        <fullName evidence="11">Outer membrane protein, cobalt-zinc-cadmium efflux system</fullName>
    </submittedName>
</protein>
<evidence type="ECO:0000313" key="11">
    <source>
        <dbReference type="EMBL" id="SDI24328.1"/>
    </source>
</evidence>
<evidence type="ECO:0000313" key="12">
    <source>
        <dbReference type="Proteomes" id="UP000199636"/>
    </source>
</evidence>
<organism evidence="11 12">
    <name type="scientific">Pseudomonas panipatensis</name>
    <dbReference type="NCBI Taxonomy" id="428992"/>
    <lineage>
        <taxon>Bacteria</taxon>
        <taxon>Pseudomonadati</taxon>
        <taxon>Pseudomonadota</taxon>
        <taxon>Gammaproteobacteria</taxon>
        <taxon>Pseudomonadales</taxon>
        <taxon>Pseudomonadaceae</taxon>
        <taxon>Pseudomonas</taxon>
    </lineage>
</organism>
<evidence type="ECO:0000256" key="3">
    <source>
        <dbReference type="ARBA" id="ARBA00022452"/>
    </source>
</evidence>
<keyword evidence="3" id="KW-1134">Transmembrane beta strand</keyword>
<feature type="coiled-coil region" evidence="9">
    <location>
        <begin position="125"/>
        <end position="152"/>
    </location>
</feature>
<keyword evidence="7" id="KW-0998">Cell outer membrane</keyword>